<dbReference type="PROSITE" id="PS50089">
    <property type="entry name" value="ZF_RING_2"/>
    <property type="match status" value="1"/>
</dbReference>
<dbReference type="InterPro" id="IPR049627">
    <property type="entry name" value="SLX8"/>
</dbReference>
<dbReference type="AlphaFoldDB" id="M8CH20"/>
<dbReference type="InterPro" id="IPR001841">
    <property type="entry name" value="Znf_RING"/>
</dbReference>
<dbReference type="SMART" id="SM00184">
    <property type="entry name" value="RING"/>
    <property type="match status" value="1"/>
</dbReference>
<dbReference type="InterPro" id="IPR013083">
    <property type="entry name" value="Znf_RING/FYVE/PHD"/>
</dbReference>
<accession>M8CH20</accession>
<dbReference type="InterPro" id="IPR002156">
    <property type="entry name" value="RNaseH_domain"/>
</dbReference>
<sequence length="391" mass="43805">MAASVGLAALTKLYQGDLILELDCAAVVRHLTSNEPVSSECFPLIHDIRLLQKWFKSTVVVAVKHSCNGMAHSGGSGKDKRSRRTRAPLCDECHASLAKDDDKELSGYKINKRGSWDGYELAMRQKRVCVSEGQAAQMNRLGGSGTGGADVPPLQHQQLEEVMGHGDPMLVAMRNNYRQRILEHAERVVTARLHKGLRVPDDWQRGLPELARRVEKVLFEKHPNKVHPVYLFFCMYPGLVHLLTRKREYYNMTNEPIQPHFEFAVTTSLAQTERQRASSTAYARVTQGDTPNELVNTVLSLAINSSDDHSKASNSNLAIHAPVKEEVSEEPKFSCPFCFEELVDAASTICGHIFCHKCIEFSIQAQSRCPSCWRGLTMNSFHRVYLPATMD</sequence>
<dbReference type="PANTHER" id="PTHR47094:SF7">
    <property type="entry name" value="RING-TYPE DOMAIN-CONTAINING PROTEIN"/>
    <property type="match status" value="1"/>
</dbReference>
<dbReference type="Pfam" id="PF13923">
    <property type="entry name" value="zf-C3HC4_2"/>
    <property type="match status" value="1"/>
</dbReference>
<dbReference type="SUPFAM" id="SSF57850">
    <property type="entry name" value="RING/U-box"/>
    <property type="match status" value="1"/>
</dbReference>
<dbReference type="EnsemblPlants" id="EMT22511">
    <property type="protein sequence ID" value="EMT22511"/>
    <property type="gene ID" value="F775_24757"/>
</dbReference>
<dbReference type="PANTHER" id="PTHR47094">
    <property type="entry name" value="ELFLESS, ISOFORM B"/>
    <property type="match status" value="1"/>
</dbReference>
<dbReference type="Pfam" id="PF13456">
    <property type="entry name" value="RVT_3"/>
    <property type="match status" value="1"/>
</dbReference>
<organism evidence="1">
    <name type="scientific">Aegilops tauschii</name>
    <name type="common">Tausch's goatgrass</name>
    <name type="synonym">Aegilops squarrosa</name>
    <dbReference type="NCBI Taxonomy" id="37682"/>
    <lineage>
        <taxon>Eukaryota</taxon>
        <taxon>Viridiplantae</taxon>
        <taxon>Streptophyta</taxon>
        <taxon>Embryophyta</taxon>
        <taxon>Tracheophyta</taxon>
        <taxon>Spermatophyta</taxon>
        <taxon>Magnoliopsida</taxon>
        <taxon>Liliopsida</taxon>
        <taxon>Poales</taxon>
        <taxon>Poaceae</taxon>
        <taxon>BOP clade</taxon>
        <taxon>Pooideae</taxon>
        <taxon>Triticodae</taxon>
        <taxon>Triticeae</taxon>
        <taxon>Triticinae</taxon>
        <taxon>Aegilops</taxon>
    </lineage>
</organism>
<evidence type="ECO:0000313" key="1">
    <source>
        <dbReference type="EnsemblPlants" id="EMT22511"/>
    </source>
</evidence>
<dbReference type="GO" id="GO:0061630">
    <property type="term" value="F:ubiquitin protein ligase activity"/>
    <property type="evidence" value="ECO:0007669"/>
    <property type="project" value="InterPro"/>
</dbReference>
<dbReference type="GO" id="GO:0004523">
    <property type="term" value="F:RNA-DNA hybrid ribonuclease activity"/>
    <property type="evidence" value="ECO:0007669"/>
    <property type="project" value="InterPro"/>
</dbReference>
<dbReference type="Gene3D" id="3.30.40.10">
    <property type="entry name" value="Zinc/RING finger domain, C3HC4 (zinc finger)"/>
    <property type="match status" value="1"/>
</dbReference>
<dbReference type="GO" id="GO:0033768">
    <property type="term" value="C:SUMO-targeted ubiquitin ligase complex"/>
    <property type="evidence" value="ECO:0007669"/>
    <property type="project" value="TreeGrafter"/>
</dbReference>
<dbReference type="PROSITE" id="PS00518">
    <property type="entry name" value="ZF_RING_1"/>
    <property type="match status" value="1"/>
</dbReference>
<reference evidence="1" key="1">
    <citation type="submission" date="2015-06" db="UniProtKB">
        <authorList>
            <consortium name="EnsemblPlants"/>
        </authorList>
    </citation>
    <scope>IDENTIFICATION</scope>
</reference>
<dbReference type="InterPro" id="IPR017907">
    <property type="entry name" value="Znf_RING_CS"/>
</dbReference>
<dbReference type="GO" id="GO:0140082">
    <property type="term" value="F:SUMO-ubiquitin ligase activity"/>
    <property type="evidence" value="ECO:0007669"/>
    <property type="project" value="TreeGrafter"/>
</dbReference>
<proteinExistence type="predicted"/>
<dbReference type="GO" id="GO:0032183">
    <property type="term" value="F:SUMO binding"/>
    <property type="evidence" value="ECO:0007669"/>
    <property type="project" value="TreeGrafter"/>
</dbReference>
<dbReference type="GO" id="GO:0006511">
    <property type="term" value="P:ubiquitin-dependent protein catabolic process"/>
    <property type="evidence" value="ECO:0007669"/>
    <property type="project" value="TreeGrafter"/>
</dbReference>
<dbReference type="GO" id="GO:0003676">
    <property type="term" value="F:nucleic acid binding"/>
    <property type="evidence" value="ECO:0007669"/>
    <property type="project" value="InterPro"/>
</dbReference>
<name>M8CH20_AEGTA</name>
<protein>
    <submittedName>
        <fullName evidence="1">Putative histone acetyltransferase HAC-like protein 1</fullName>
    </submittedName>
</protein>